<dbReference type="GO" id="GO:0016818">
    <property type="term" value="F:hydrolase activity, acting on acid anhydrides, in phosphorus-containing anhydrides"/>
    <property type="evidence" value="ECO:0007669"/>
    <property type="project" value="InterPro"/>
</dbReference>
<dbReference type="InterPro" id="IPR006555">
    <property type="entry name" value="ATP-dep_Helicase_C"/>
</dbReference>
<protein>
    <recommendedName>
        <fullName evidence="1">ATP-dependent helicase C-terminal domain-containing protein</fullName>
    </recommendedName>
</protein>
<dbReference type="GO" id="GO:0005524">
    <property type="term" value="F:ATP binding"/>
    <property type="evidence" value="ECO:0007669"/>
    <property type="project" value="InterPro"/>
</dbReference>
<dbReference type="InterPro" id="IPR027417">
    <property type="entry name" value="P-loop_NTPase"/>
</dbReference>
<evidence type="ECO:0000259" key="1">
    <source>
        <dbReference type="Pfam" id="PF13307"/>
    </source>
</evidence>
<reference evidence="2" key="1">
    <citation type="journal article" date="2015" name="Nature">
        <title>Complex archaea that bridge the gap between prokaryotes and eukaryotes.</title>
        <authorList>
            <person name="Spang A."/>
            <person name="Saw J.H."/>
            <person name="Jorgensen S.L."/>
            <person name="Zaremba-Niedzwiedzka K."/>
            <person name="Martijn J."/>
            <person name="Lind A.E."/>
            <person name="van Eijk R."/>
            <person name="Schleper C."/>
            <person name="Guy L."/>
            <person name="Ettema T.J."/>
        </authorList>
    </citation>
    <scope>NUCLEOTIDE SEQUENCE</scope>
</reference>
<dbReference type="GO" id="GO:0004386">
    <property type="term" value="F:helicase activity"/>
    <property type="evidence" value="ECO:0007669"/>
    <property type="project" value="InterPro"/>
</dbReference>
<name>A0A0F9H0Z2_9ZZZZ</name>
<comment type="caution">
    <text evidence="2">The sequence shown here is derived from an EMBL/GenBank/DDBJ whole genome shotgun (WGS) entry which is preliminary data.</text>
</comment>
<feature type="domain" description="ATP-dependent helicase C-terminal" evidence="1">
    <location>
        <begin position="1"/>
        <end position="41"/>
    </location>
</feature>
<organism evidence="2">
    <name type="scientific">marine sediment metagenome</name>
    <dbReference type="NCBI Taxonomy" id="412755"/>
    <lineage>
        <taxon>unclassified sequences</taxon>
        <taxon>metagenomes</taxon>
        <taxon>ecological metagenomes</taxon>
    </lineage>
</organism>
<proteinExistence type="predicted"/>
<evidence type="ECO:0000313" key="2">
    <source>
        <dbReference type="EMBL" id="KKL96626.1"/>
    </source>
</evidence>
<dbReference type="AlphaFoldDB" id="A0A0F9H0Z2"/>
<dbReference type="GO" id="GO:0003676">
    <property type="term" value="F:nucleic acid binding"/>
    <property type="evidence" value="ECO:0007669"/>
    <property type="project" value="InterPro"/>
</dbReference>
<gene>
    <name evidence="2" type="ORF">LCGC14_1842610</name>
</gene>
<dbReference type="Pfam" id="PF13307">
    <property type="entry name" value="Helicase_C_2"/>
    <property type="match status" value="1"/>
</dbReference>
<accession>A0A0F9H0Z2</accession>
<dbReference type="GO" id="GO:0006139">
    <property type="term" value="P:nucleobase-containing compound metabolic process"/>
    <property type="evidence" value="ECO:0007669"/>
    <property type="project" value="InterPro"/>
</dbReference>
<dbReference type="Gene3D" id="3.40.50.300">
    <property type="entry name" value="P-loop containing nucleotide triphosphate hydrolases"/>
    <property type="match status" value="1"/>
</dbReference>
<sequence>MQRANQASGRPIRKESDKGAIVFMDSRFNDKRGWISEWVRNEIKIYPDRKNVIATLFKKFWH</sequence>
<dbReference type="EMBL" id="LAZR01018380">
    <property type="protein sequence ID" value="KKL96626.1"/>
    <property type="molecule type" value="Genomic_DNA"/>
</dbReference>